<evidence type="ECO:0000256" key="1">
    <source>
        <dbReference type="SAM" id="SignalP"/>
    </source>
</evidence>
<evidence type="ECO:0000313" key="2">
    <source>
        <dbReference type="EMBL" id="SAL99706.1"/>
    </source>
</evidence>
<reference evidence="2" key="1">
    <citation type="submission" date="2016-04" db="EMBL/GenBank/DDBJ databases">
        <authorList>
            <person name="Evans L.H."/>
            <person name="Alamgir A."/>
            <person name="Owens N."/>
            <person name="Weber N.D."/>
            <person name="Virtaneva K."/>
            <person name="Barbian K."/>
            <person name="Babar A."/>
            <person name="Rosenke K."/>
        </authorList>
    </citation>
    <scope>NUCLEOTIDE SEQUENCE [LARGE SCALE GENOMIC DNA]</scope>
    <source>
        <strain evidence="2">CBS 101.48</strain>
    </source>
</reference>
<gene>
    <name evidence="2" type="primary">ABSGL_05351.1 scaffold 6959</name>
</gene>
<feature type="signal peptide" evidence="1">
    <location>
        <begin position="1"/>
        <end position="19"/>
    </location>
</feature>
<accession>A0A168N303</accession>
<sequence>MRVAGLLFSIGLLFSSIDAQGVSPTGKKDGTALYTAGKKLAAGDYEFVAANDKSLSMINPKNLLEAAKSDENSIWELRQHKQTKFFSLHLKNQADLEKCVSTRWTVGDEDSGGGFPDAAVMWQCEIDGSDPKSTGGYQKIYPPKQLWLAVPDQKKRGQHKIVSASHLYDMVPRCISQKPIEGGTYLTECKIDTNDDNLVWTIKKH</sequence>
<dbReference type="AlphaFoldDB" id="A0A168N303"/>
<proteinExistence type="predicted"/>
<dbReference type="OrthoDB" id="2203282at2759"/>
<keyword evidence="3" id="KW-1185">Reference proteome</keyword>
<evidence type="ECO:0008006" key="4">
    <source>
        <dbReference type="Google" id="ProtNLM"/>
    </source>
</evidence>
<organism evidence="2">
    <name type="scientific">Absidia glauca</name>
    <name type="common">Pin mould</name>
    <dbReference type="NCBI Taxonomy" id="4829"/>
    <lineage>
        <taxon>Eukaryota</taxon>
        <taxon>Fungi</taxon>
        <taxon>Fungi incertae sedis</taxon>
        <taxon>Mucoromycota</taxon>
        <taxon>Mucoromycotina</taxon>
        <taxon>Mucoromycetes</taxon>
        <taxon>Mucorales</taxon>
        <taxon>Cunninghamellaceae</taxon>
        <taxon>Absidia</taxon>
    </lineage>
</organism>
<keyword evidence="1" id="KW-0732">Signal</keyword>
<name>A0A168N303_ABSGL</name>
<dbReference type="EMBL" id="LT552960">
    <property type="protein sequence ID" value="SAL99706.1"/>
    <property type="molecule type" value="Genomic_DNA"/>
</dbReference>
<protein>
    <recommendedName>
        <fullName evidence="4">Ricin B lectin domain-containing protein</fullName>
    </recommendedName>
</protein>
<dbReference type="OMA" id="WQCEIDG"/>
<feature type="chain" id="PRO_5007899197" description="Ricin B lectin domain-containing protein" evidence="1">
    <location>
        <begin position="20"/>
        <end position="205"/>
    </location>
</feature>
<dbReference type="Proteomes" id="UP000078561">
    <property type="component" value="Unassembled WGS sequence"/>
</dbReference>
<evidence type="ECO:0000313" key="3">
    <source>
        <dbReference type="Proteomes" id="UP000078561"/>
    </source>
</evidence>
<dbReference type="InParanoid" id="A0A168N303"/>